<keyword evidence="1 3" id="KW-0802">TPR repeat</keyword>
<accession>A0A6G1H308</accession>
<feature type="repeat" description="TPR" evidence="3">
    <location>
        <begin position="490"/>
        <end position="523"/>
    </location>
</feature>
<dbReference type="InterPro" id="IPR011990">
    <property type="entry name" value="TPR-like_helical_dom_sf"/>
</dbReference>
<proteinExistence type="inferred from homology"/>
<feature type="compositionally biased region" description="Low complexity" evidence="4">
    <location>
        <begin position="351"/>
        <end position="365"/>
    </location>
</feature>
<dbReference type="PROSITE" id="PS50005">
    <property type="entry name" value="TPR"/>
    <property type="match status" value="4"/>
</dbReference>
<dbReference type="GO" id="GO:0031145">
    <property type="term" value="P:anaphase-promoting complex-dependent catabolic process"/>
    <property type="evidence" value="ECO:0007669"/>
    <property type="project" value="TreeGrafter"/>
</dbReference>
<dbReference type="GO" id="GO:0005737">
    <property type="term" value="C:cytoplasm"/>
    <property type="evidence" value="ECO:0007669"/>
    <property type="project" value="TreeGrafter"/>
</dbReference>
<dbReference type="AlphaFoldDB" id="A0A6G1H308"/>
<dbReference type="InterPro" id="IPR019734">
    <property type="entry name" value="TPR_rpt"/>
</dbReference>
<reference evidence="5" key="1">
    <citation type="journal article" date="2020" name="Stud. Mycol.">
        <title>101 Dothideomycetes genomes: a test case for predicting lifestyles and emergence of pathogens.</title>
        <authorList>
            <person name="Haridas S."/>
            <person name="Albert R."/>
            <person name="Binder M."/>
            <person name="Bloem J."/>
            <person name="Labutti K."/>
            <person name="Salamov A."/>
            <person name="Andreopoulos B."/>
            <person name="Baker S."/>
            <person name="Barry K."/>
            <person name="Bills G."/>
            <person name="Bluhm B."/>
            <person name="Cannon C."/>
            <person name="Castanera R."/>
            <person name="Culley D."/>
            <person name="Daum C."/>
            <person name="Ezra D."/>
            <person name="Gonzalez J."/>
            <person name="Henrissat B."/>
            <person name="Kuo A."/>
            <person name="Liang C."/>
            <person name="Lipzen A."/>
            <person name="Lutzoni F."/>
            <person name="Magnuson J."/>
            <person name="Mondo S."/>
            <person name="Nolan M."/>
            <person name="Ohm R."/>
            <person name="Pangilinan J."/>
            <person name="Park H.-J."/>
            <person name="Ramirez L."/>
            <person name="Alfaro M."/>
            <person name="Sun H."/>
            <person name="Tritt A."/>
            <person name="Yoshinaga Y."/>
            <person name="Zwiers L.-H."/>
            <person name="Turgeon B."/>
            <person name="Goodwin S."/>
            <person name="Spatafora J."/>
            <person name="Crous P."/>
            <person name="Grigoriev I."/>
        </authorList>
    </citation>
    <scope>NUCLEOTIDE SEQUENCE</scope>
    <source>
        <strain evidence="5">CBS 113979</strain>
    </source>
</reference>
<dbReference type="PROSITE" id="PS50293">
    <property type="entry name" value="TPR_REGION"/>
    <property type="match status" value="1"/>
</dbReference>
<protein>
    <submittedName>
        <fullName evidence="5">TPR-like protein</fullName>
    </submittedName>
</protein>
<evidence type="ECO:0000256" key="4">
    <source>
        <dbReference type="SAM" id="MobiDB-lite"/>
    </source>
</evidence>
<feature type="region of interest" description="Disordered" evidence="4">
    <location>
        <begin position="260"/>
        <end position="366"/>
    </location>
</feature>
<evidence type="ECO:0000256" key="3">
    <source>
        <dbReference type="PROSITE-ProRule" id="PRU00339"/>
    </source>
</evidence>
<dbReference type="PANTHER" id="PTHR12558">
    <property type="entry name" value="CELL DIVISION CYCLE 16,23,27"/>
    <property type="match status" value="1"/>
</dbReference>
<feature type="repeat" description="TPR" evidence="3">
    <location>
        <begin position="130"/>
        <end position="163"/>
    </location>
</feature>
<organism evidence="5 6">
    <name type="scientific">Aulographum hederae CBS 113979</name>
    <dbReference type="NCBI Taxonomy" id="1176131"/>
    <lineage>
        <taxon>Eukaryota</taxon>
        <taxon>Fungi</taxon>
        <taxon>Dikarya</taxon>
        <taxon>Ascomycota</taxon>
        <taxon>Pezizomycotina</taxon>
        <taxon>Dothideomycetes</taxon>
        <taxon>Pleosporomycetidae</taxon>
        <taxon>Aulographales</taxon>
        <taxon>Aulographaceae</taxon>
    </lineage>
</organism>
<dbReference type="GO" id="GO:0051301">
    <property type="term" value="P:cell division"/>
    <property type="evidence" value="ECO:0007669"/>
    <property type="project" value="TreeGrafter"/>
</dbReference>
<evidence type="ECO:0000256" key="1">
    <source>
        <dbReference type="ARBA" id="ARBA00022803"/>
    </source>
</evidence>
<feature type="repeat" description="TPR" evidence="3">
    <location>
        <begin position="590"/>
        <end position="623"/>
    </location>
</feature>
<dbReference type="Gene3D" id="1.25.40.10">
    <property type="entry name" value="Tetratricopeptide repeat domain"/>
    <property type="match status" value="4"/>
</dbReference>
<dbReference type="Pfam" id="PF12895">
    <property type="entry name" value="ANAPC3"/>
    <property type="match status" value="1"/>
</dbReference>
<feature type="repeat" description="TPR" evidence="3">
    <location>
        <begin position="556"/>
        <end position="589"/>
    </location>
</feature>
<feature type="compositionally biased region" description="Basic and acidic residues" evidence="4">
    <location>
        <begin position="285"/>
        <end position="306"/>
    </location>
</feature>
<keyword evidence="6" id="KW-1185">Reference proteome</keyword>
<evidence type="ECO:0000313" key="5">
    <source>
        <dbReference type="EMBL" id="KAF1987389.1"/>
    </source>
</evidence>
<evidence type="ECO:0000256" key="2">
    <source>
        <dbReference type="ARBA" id="ARBA00038210"/>
    </source>
</evidence>
<dbReference type="SUPFAM" id="SSF48452">
    <property type="entry name" value="TPR-like"/>
    <property type="match status" value="2"/>
</dbReference>
<dbReference type="Proteomes" id="UP000800041">
    <property type="component" value="Unassembled WGS sequence"/>
</dbReference>
<dbReference type="GO" id="GO:0016567">
    <property type="term" value="P:protein ubiquitination"/>
    <property type="evidence" value="ECO:0007669"/>
    <property type="project" value="TreeGrafter"/>
</dbReference>
<dbReference type="Pfam" id="PF14559">
    <property type="entry name" value="TPR_19"/>
    <property type="match status" value="1"/>
</dbReference>
<evidence type="ECO:0000313" key="6">
    <source>
        <dbReference type="Proteomes" id="UP000800041"/>
    </source>
</evidence>
<dbReference type="EMBL" id="ML977152">
    <property type="protein sequence ID" value="KAF1987389.1"/>
    <property type="molecule type" value="Genomic_DNA"/>
</dbReference>
<name>A0A6G1H308_9PEZI</name>
<gene>
    <name evidence="5" type="ORF">K402DRAFT_403518</name>
</gene>
<dbReference type="SMART" id="SM00028">
    <property type="entry name" value="TPR"/>
    <property type="match status" value="5"/>
</dbReference>
<dbReference type="OrthoDB" id="329563at2759"/>
<dbReference type="GO" id="GO:0007091">
    <property type="term" value="P:metaphase/anaphase transition of mitotic cell cycle"/>
    <property type="evidence" value="ECO:0007669"/>
    <property type="project" value="TreeGrafter"/>
</dbReference>
<comment type="similarity">
    <text evidence="2">Belongs to the APC3/CDC27 family.</text>
</comment>
<dbReference type="GO" id="GO:0005680">
    <property type="term" value="C:anaphase-promoting complex"/>
    <property type="evidence" value="ECO:0007669"/>
    <property type="project" value="UniProtKB-ARBA"/>
</dbReference>
<dbReference type="PANTHER" id="PTHR12558:SF13">
    <property type="entry name" value="CELL DIVISION CYCLE PROTEIN 27 HOMOLOG"/>
    <property type="match status" value="1"/>
</dbReference>
<sequence length="701" mass="77364">MDPKDSETSNVLTEIVYYSLDNQLLSNALFFANLLYYNNQNSGDAAHLLSLCHFRSGDVRSAQHYSKNHGSTGKHLGAAYVYAQACLELGGHEQGKSGSSALLACDVVWDGTSHWNQHTESTRQHLPDEAAARSLLGKLYCEMGDVEKAEAHFFAALRVNPFMWDVVMRLSEMGMRPLLSQPRGLQQLTKLGVDKDAVQKLLTLSSSRISSLAEAHQGTFTRASATLGSTDFDQINRQELPHPWARGAKNKEVIHIRHDDGVDNETPSAAVRSHTQRGAPSSFEHIPEGDSRQPERRSVRLMDQTRRPSKRIAMNSTASFRARAGGPTTDALLGRTGAGPFQQSENRAPASGMKSSSNSLSMKTGLKGRKPSVFAAKTRARAIEGLLGELKPLGEGYHALSRSKWKGAIRVFGDLDQPIETPWLVAHQGLAFFEAQAWMEAIRTFEVLRQIAPTIVTHLDIYSTALYRMNRKEALAVLAKELVELDPFCPEALIAQGNSFSLVRSRESAINSFRMAAQLAPSSGYASALLGHELLDCDDIKGAEEAYKSADSRQHYTAWYGLGRIARQQGEYVEAISYFQHAEKINPENSDLQTDLGQTYLKLKQLSKAAECFRKAVALSPANKWAEMGLLRATGESNPALMNALMLPENPSPSDYSSMAWFRARKAKKAGDFNEAVQLLTQALSWAPDLLERDQAVPMVW</sequence>